<name>A0A3A9WW92_9ACTN</name>
<evidence type="ECO:0000256" key="2">
    <source>
        <dbReference type="SAM" id="Phobius"/>
    </source>
</evidence>
<reference evidence="5 6" key="1">
    <citation type="submission" date="2018-09" db="EMBL/GenBank/DDBJ databases">
        <title>Streptomyces sp. nov. DS1-2, an endophytic actinomycete isolated from roots of Dendrobium scabrilingue.</title>
        <authorList>
            <person name="Kuncharoen N."/>
            <person name="Kudo T."/>
            <person name="Ohkuma M."/>
            <person name="Yuki M."/>
            <person name="Tanasupawat S."/>
        </authorList>
    </citation>
    <scope>NUCLEOTIDE SEQUENCE [LARGE SCALE GENOMIC DNA]</scope>
    <source>
        <strain evidence="3 6">AZ1-7</strain>
        <strain evidence="4 5">DS1-2</strain>
    </source>
</reference>
<feature type="transmembrane region" description="Helical" evidence="2">
    <location>
        <begin position="47"/>
        <end position="68"/>
    </location>
</feature>
<feature type="compositionally biased region" description="Basic and acidic residues" evidence="1">
    <location>
        <begin position="178"/>
        <end position="233"/>
    </location>
</feature>
<organism evidence="3 6">
    <name type="scientific">Streptomyces radicis</name>
    <dbReference type="NCBI Taxonomy" id="1750517"/>
    <lineage>
        <taxon>Bacteria</taxon>
        <taxon>Bacillati</taxon>
        <taxon>Actinomycetota</taxon>
        <taxon>Actinomycetes</taxon>
        <taxon>Kitasatosporales</taxon>
        <taxon>Streptomycetaceae</taxon>
        <taxon>Streptomyces</taxon>
    </lineage>
</organism>
<gene>
    <name evidence="4" type="ORF">D7318_06405</name>
    <name evidence="3" type="ORF">D7319_04075</name>
</gene>
<keyword evidence="2" id="KW-1133">Transmembrane helix</keyword>
<keyword evidence="2" id="KW-0812">Transmembrane</keyword>
<feature type="transmembrane region" description="Helical" evidence="2">
    <location>
        <begin position="105"/>
        <end position="124"/>
    </location>
</feature>
<dbReference type="AlphaFoldDB" id="A0A3A9WW92"/>
<evidence type="ECO:0000313" key="4">
    <source>
        <dbReference type="EMBL" id="RKN25872.1"/>
    </source>
</evidence>
<dbReference type="Proteomes" id="UP000268652">
    <property type="component" value="Unassembled WGS sequence"/>
</dbReference>
<dbReference type="Proteomes" id="UP000275024">
    <property type="component" value="Unassembled WGS sequence"/>
</dbReference>
<evidence type="ECO:0000256" key="1">
    <source>
        <dbReference type="SAM" id="MobiDB-lite"/>
    </source>
</evidence>
<sequence length="251" mass="28074">MAAIHGTDPEGEPRLPHTGPRSLLRRVRLDDHLPVDKRLARFYRITAGLMGAALFVFGVLGLTVGGAGDATVAGLSTNAPLDWLSIGVGALLFAGMFLDGNTASTLNLTLGVLFVLSGFVNLVVLERTANILNFQLQNVIFSFVVGVLLMTFGMYGRVSGRLPHDNPYWRARNPQGVARERAGLTARPEDEARTQPPQRDPRRSPERHPERRQERQPEHRSDQRPEHRPEHRPERRRRRLRGTRRGSAPRP</sequence>
<feature type="region of interest" description="Disordered" evidence="1">
    <location>
        <begin position="163"/>
        <end position="251"/>
    </location>
</feature>
<dbReference type="EMBL" id="RBDX01000002">
    <property type="protein sequence ID" value="RKN12076.1"/>
    <property type="molecule type" value="Genomic_DNA"/>
</dbReference>
<feature type="region of interest" description="Disordered" evidence="1">
    <location>
        <begin position="1"/>
        <end position="20"/>
    </location>
</feature>
<feature type="compositionally biased region" description="Basic residues" evidence="1">
    <location>
        <begin position="234"/>
        <end position="244"/>
    </location>
</feature>
<proteinExistence type="predicted"/>
<feature type="transmembrane region" description="Helical" evidence="2">
    <location>
        <begin position="136"/>
        <end position="155"/>
    </location>
</feature>
<evidence type="ECO:0000313" key="6">
    <source>
        <dbReference type="Proteomes" id="UP000275024"/>
    </source>
</evidence>
<dbReference type="EMBL" id="RBDY01000003">
    <property type="protein sequence ID" value="RKN25872.1"/>
    <property type="molecule type" value="Genomic_DNA"/>
</dbReference>
<accession>A0A3A9WW92</accession>
<keyword evidence="2" id="KW-0472">Membrane</keyword>
<evidence type="ECO:0000313" key="3">
    <source>
        <dbReference type="EMBL" id="RKN12076.1"/>
    </source>
</evidence>
<keyword evidence="5" id="KW-1185">Reference proteome</keyword>
<dbReference type="Pfam" id="PF14325">
    <property type="entry name" value="DUF4383"/>
    <property type="match status" value="1"/>
</dbReference>
<comment type="caution">
    <text evidence="3">The sequence shown here is derived from an EMBL/GenBank/DDBJ whole genome shotgun (WGS) entry which is preliminary data.</text>
</comment>
<protein>
    <submittedName>
        <fullName evidence="3">DUF4383 domain-containing protein</fullName>
    </submittedName>
</protein>
<evidence type="ECO:0000313" key="5">
    <source>
        <dbReference type="Proteomes" id="UP000268652"/>
    </source>
</evidence>
<dbReference type="OrthoDB" id="5187794at2"/>